<dbReference type="GO" id="GO:0030332">
    <property type="term" value="F:cyclin binding"/>
    <property type="evidence" value="ECO:0007669"/>
    <property type="project" value="TreeGrafter"/>
</dbReference>
<sequence length="553" mass="61891">MEQPNSNPTSLSYSDLKQSVSREPYVPVSNDVLRKKKQKLMHVLTEDRYESNCKKVNHSHDGEEFPKMRAISDWNVDNAASPPPRAITPKRNCHPPYRRLRRKAQTSCELVERSCDKGCAKVLDSEAHDSDPCGSFMVDSIEDLFIHIFHFFASDSGFIDADSMRNAMIVSKKWYKVASSPKIWGFASGFAPHSANNENVETSNTHTLEKPTIPVPSIKICSFHCLDKSSPGMNKKYRGVKNCSVMEASDNLRDKLIGFANLGMHSIGSEGICFCAKERSSRKVYAIKIPENCAGMSVEHQCSSTQPSCTIREMAMLHKLSSATNEGQHYLCLAKAVDMFNGGNLIRWYDFSSVTLEDVIRAQATGLKSTNGKSSGADKLIPTTFIKRMLRQLLLGLDCLHKQGITHRNLKPKHILVKNSEAIGGNKNRIDLSRSWIEIADFSKACISSFPSELQEPTTSRAGSLWYRSPEILLGDERYGISADIWSVGCVFAYIVRGGVPLFTGCSEIEQLLLIFSLLGSPSSESWEKFKALPTFDKHTSLFWQKVSYMRQN</sequence>
<dbReference type="PANTHER" id="PTHR24056">
    <property type="entry name" value="CELL DIVISION PROTEIN KINASE"/>
    <property type="match status" value="1"/>
</dbReference>
<keyword evidence="3" id="KW-0808">Transferase</keyword>
<keyword evidence="4" id="KW-0547">Nucleotide-binding</keyword>
<dbReference type="GO" id="GO:0005524">
    <property type="term" value="F:ATP binding"/>
    <property type="evidence" value="ECO:0007669"/>
    <property type="project" value="UniProtKB-KW"/>
</dbReference>
<evidence type="ECO:0000256" key="5">
    <source>
        <dbReference type="ARBA" id="ARBA00022777"/>
    </source>
</evidence>
<keyword evidence="5" id="KW-0418">Kinase</keyword>
<organism evidence="13">
    <name type="scientific">Ditylum brightwellii</name>
    <dbReference type="NCBI Taxonomy" id="49249"/>
    <lineage>
        <taxon>Eukaryota</taxon>
        <taxon>Sar</taxon>
        <taxon>Stramenopiles</taxon>
        <taxon>Ochrophyta</taxon>
        <taxon>Bacillariophyta</taxon>
        <taxon>Mediophyceae</taxon>
        <taxon>Lithodesmiophycidae</taxon>
        <taxon>Lithodesmiales</taxon>
        <taxon>Lithodesmiaceae</taxon>
        <taxon>Ditylum</taxon>
    </lineage>
</organism>
<evidence type="ECO:0000256" key="10">
    <source>
        <dbReference type="ARBA" id="ARBA00042858"/>
    </source>
</evidence>
<dbReference type="Gene3D" id="1.10.510.10">
    <property type="entry name" value="Transferase(Phosphotransferase) domain 1"/>
    <property type="match status" value="1"/>
</dbReference>
<proteinExistence type="predicted"/>
<comment type="subunit">
    <text evidence="7">May form a complex composed of at least the catalytic subunit CRK2 and a cyclin.</text>
</comment>
<dbReference type="EC" id="2.7.11.22" evidence="1"/>
<dbReference type="PROSITE" id="PS50011">
    <property type="entry name" value="PROTEIN_KINASE_DOM"/>
    <property type="match status" value="1"/>
</dbReference>
<gene>
    <name evidence="13" type="ORF">DBRI00130_LOCUS29393</name>
</gene>
<accession>A0A7S4S522</accession>
<dbReference type="SUPFAM" id="SSF56112">
    <property type="entry name" value="Protein kinase-like (PK-like)"/>
    <property type="match status" value="1"/>
</dbReference>
<dbReference type="InterPro" id="IPR050108">
    <property type="entry name" value="CDK"/>
</dbReference>
<dbReference type="Gene3D" id="3.30.200.20">
    <property type="entry name" value="Phosphorylase Kinase, domain 1"/>
    <property type="match status" value="1"/>
</dbReference>
<dbReference type="GO" id="GO:0000082">
    <property type="term" value="P:G1/S transition of mitotic cell cycle"/>
    <property type="evidence" value="ECO:0007669"/>
    <property type="project" value="TreeGrafter"/>
</dbReference>
<evidence type="ECO:0000256" key="7">
    <source>
        <dbReference type="ARBA" id="ARBA00038543"/>
    </source>
</evidence>
<evidence type="ECO:0000256" key="2">
    <source>
        <dbReference type="ARBA" id="ARBA00022527"/>
    </source>
</evidence>
<dbReference type="GO" id="GO:0010468">
    <property type="term" value="P:regulation of gene expression"/>
    <property type="evidence" value="ECO:0007669"/>
    <property type="project" value="TreeGrafter"/>
</dbReference>
<dbReference type="InterPro" id="IPR000719">
    <property type="entry name" value="Prot_kinase_dom"/>
</dbReference>
<keyword evidence="2" id="KW-0723">Serine/threonine-protein kinase</keyword>
<evidence type="ECO:0000256" key="1">
    <source>
        <dbReference type="ARBA" id="ARBA00012425"/>
    </source>
</evidence>
<reference evidence="13" key="1">
    <citation type="submission" date="2021-01" db="EMBL/GenBank/DDBJ databases">
        <authorList>
            <person name="Corre E."/>
            <person name="Pelletier E."/>
            <person name="Niang G."/>
            <person name="Scheremetjew M."/>
            <person name="Finn R."/>
            <person name="Kale V."/>
            <person name="Holt S."/>
            <person name="Cochrane G."/>
            <person name="Meng A."/>
            <person name="Brown T."/>
            <person name="Cohen L."/>
        </authorList>
    </citation>
    <scope>NUCLEOTIDE SEQUENCE</scope>
    <source>
        <strain evidence="13">GSO104</strain>
    </source>
</reference>
<feature type="domain" description="Protein kinase" evidence="12">
    <location>
        <begin position="259"/>
        <end position="553"/>
    </location>
</feature>
<evidence type="ECO:0000256" key="4">
    <source>
        <dbReference type="ARBA" id="ARBA00022741"/>
    </source>
</evidence>
<name>A0A7S4S522_9STRA</name>
<evidence type="ECO:0000313" key="13">
    <source>
        <dbReference type="EMBL" id="CAE4634749.1"/>
    </source>
</evidence>
<dbReference type="Pfam" id="PF00069">
    <property type="entry name" value="Pkinase"/>
    <property type="match status" value="1"/>
</dbReference>
<dbReference type="AlphaFoldDB" id="A0A7S4S522"/>
<dbReference type="GO" id="GO:0005634">
    <property type="term" value="C:nucleus"/>
    <property type="evidence" value="ECO:0007669"/>
    <property type="project" value="TreeGrafter"/>
</dbReference>
<feature type="region of interest" description="Disordered" evidence="11">
    <location>
        <begin position="1"/>
        <end position="31"/>
    </location>
</feature>
<evidence type="ECO:0000259" key="12">
    <source>
        <dbReference type="PROSITE" id="PS50011"/>
    </source>
</evidence>
<evidence type="ECO:0000256" key="9">
    <source>
        <dbReference type="ARBA" id="ARBA00041902"/>
    </source>
</evidence>
<feature type="compositionally biased region" description="Polar residues" evidence="11">
    <location>
        <begin position="1"/>
        <end position="21"/>
    </location>
</feature>
<dbReference type="PANTHER" id="PTHR24056:SF254">
    <property type="entry name" value="CYCLIN-DEPENDENT KINASE 2"/>
    <property type="match status" value="1"/>
</dbReference>
<dbReference type="SMART" id="SM00220">
    <property type="entry name" value="S_TKc"/>
    <property type="match status" value="1"/>
</dbReference>
<protein>
    <recommendedName>
        <fullName evidence="8">Cyclin-dependent kinase 2 homolog</fullName>
        <ecNumber evidence="1">2.7.11.22</ecNumber>
    </recommendedName>
    <alternativeName>
        <fullName evidence="9">Cell division control protein 2 homolog</fullName>
    </alternativeName>
    <alternativeName>
        <fullName evidence="10">cdc2-related kinase 2</fullName>
    </alternativeName>
</protein>
<evidence type="ECO:0000256" key="6">
    <source>
        <dbReference type="ARBA" id="ARBA00022840"/>
    </source>
</evidence>
<dbReference type="InterPro" id="IPR011009">
    <property type="entry name" value="Kinase-like_dom_sf"/>
</dbReference>
<dbReference type="GO" id="GO:0007165">
    <property type="term" value="P:signal transduction"/>
    <property type="evidence" value="ECO:0007669"/>
    <property type="project" value="TreeGrafter"/>
</dbReference>
<evidence type="ECO:0000256" key="8">
    <source>
        <dbReference type="ARBA" id="ARBA00039612"/>
    </source>
</evidence>
<keyword evidence="6" id="KW-0067">ATP-binding</keyword>
<dbReference type="GO" id="GO:0010389">
    <property type="term" value="P:regulation of G2/M transition of mitotic cell cycle"/>
    <property type="evidence" value="ECO:0007669"/>
    <property type="project" value="TreeGrafter"/>
</dbReference>
<evidence type="ECO:0000256" key="11">
    <source>
        <dbReference type="SAM" id="MobiDB-lite"/>
    </source>
</evidence>
<dbReference type="GO" id="GO:0005737">
    <property type="term" value="C:cytoplasm"/>
    <property type="evidence" value="ECO:0007669"/>
    <property type="project" value="TreeGrafter"/>
</dbReference>
<dbReference type="GO" id="GO:0000307">
    <property type="term" value="C:cyclin-dependent protein kinase holoenzyme complex"/>
    <property type="evidence" value="ECO:0007669"/>
    <property type="project" value="TreeGrafter"/>
</dbReference>
<dbReference type="EMBL" id="HBNS01037650">
    <property type="protein sequence ID" value="CAE4634749.1"/>
    <property type="molecule type" value="Transcribed_RNA"/>
</dbReference>
<dbReference type="GO" id="GO:0004693">
    <property type="term" value="F:cyclin-dependent protein serine/threonine kinase activity"/>
    <property type="evidence" value="ECO:0007669"/>
    <property type="project" value="UniProtKB-EC"/>
</dbReference>
<evidence type="ECO:0000256" key="3">
    <source>
        <dbReference type="ARBA" id="ARBA00022679"/>
    </source>
</evidence>